<keyword evidence="2" id="KW-0378">Hydrolase</keyword>
<feature type="domain" description="AB hydrolase-1" evidence="1">
    <location>
        <begin position="25"/>
        <end position="247"/>
    </location>
</feature>
<dbReference type="AlphaFoldDB" id="A0A160T0P8"/>
<dbReference type="RefSeq" id="WP_095041937.1">
    <property type="nucleotide sequence ID" value="NZ_LN890655.1"/>
</dbReference>
<proteinExistence type="predicted"/>
<dbReference type="SUPFAM" id="SSF53474">
    <property type="entry name" value="alpha/beta-Hydrolases"/>
    <property type="match status" value="1"/>
</dbReference>
<dbReference type="OrthoDB" id="27092at2"/>
<evidence type="ECO:0000313" key="3">
    <source>
        <dbReference type="Proteomes" id="UP000215027"/>
    </source>
</evidence>
<dbReference type="GO" id="GO:0017171">
    <property type="term" value="F:serine hydrolase activity"/>
    <property type="evidence" value="ECO:0007669"/>
    <property type="project" value="TreeGrafter"/>
</dbReference>
<organism evidence="2 3">
    <name type="scientific">Candidatus Promineifilum breve</name>
    <dbReference type="NCBI Taxonomy" id="1806508"/>
    <lineage>
        <taxon>Bacteria</taxon>
        <taxon>Bacillati</taxon>
        <taxon>Chloroflexota</taxon>
        <taxon>Ardenticatenia</taxon>
        <taxon>Candidatus Promineifilales</taxon>
        <taxon>Candidatus Promineifilaceae</taxon>
        <taxon>Candidatus Promineifilum</taxon>
    </lineage>
</organism>
<evidence type="ECO:0000259" key="1">
    <source>
        <dbReference type="Pfam" id="PF12697"/>
    </source>
</evidence>
<keyword evidence="3" id="KW-1185">Reference proteome</keyword>
<sequence>MNKNYCDIGGEIRLAYIDEGEGRPLLFIHGFTGTAEGDHARLIAHFRPTHRVIAPDLRGYGASRPPDRDFPPDFYQRDAADVAAFLDALNCGPVVVLGFSDGAEVSLLLAAARPDLVAGVVAWGVCGVISDEEIQSIASWLPVSGWGPKRQQWKQEIIERHGADQLEPMIAGWFAAAHAIHDRGGNISLATADRIECPVLMMNGDGEIGNPPHDARHLAGRIPHCRLEFIADSDHAIQRDQPEILIDRAQQFLESLGWI</sequence>
<dbReference type="Proteomes" id="UP000215027">
    <property type="component" value="Chromosome I"/>
</dbReference>
<reference evidence="2" key="1">
    <citation type="submission" date="2016-01" db="EMBL/GenBank/DDBJ databases">
        <authorList>
            <person name="Mcilroy J.S."/>
            <person name="Karst M S."/>
            <person name="Albertsen M."/>
        </authorList>
    </citation>
    <scope>NUCLEOTIDE SEQUENCE</scope>
    <source>
        <strain evidence="2">Cfx-K</strain>
    </source>
</reference>
<dbReference type="PANTHER" id="PTHR46331:SF2">
    <property type="entry name" value="VALACYCLOVIR HYDROLASE"/>
    <property type="match status" value="1"/>
</dbReference>
<dbReference type="InterPro" id="IPR000073">
    <property type="entry name" value="AB_hydrolase_1"/>
</dbReference>
<evidence type="ECO:0000313" key="2">
    <source>
        <dbReference type="EMBL" id="CUS02308.2"/>
    </source>
</evidence>
<dbReference type="InterPro" id="IPR029058">
    <property type="entry name" value="AB_hydrolase_fold"/>
</dbReference>
<accession>A0A160T0P8</accession>
<name>A0A160T0P8_9CHLR</name>
<dbReference type="EMBL" id="LN890655">
    <property type="protein sequence ID" value="CUS02308.2"/>
    <property type="molecule type" value="Genomic_DNA"/>
</dbReference>
<protein>
    <submittedName>
        <fullName evidence="2">Alpha/beta hydrolase fold protein</fullName>
    </submittedName>
</protein>
<dbReference type="Pfam" id="PF12697">
    <property type="entry name" value="Abhydrolase_6"/>
    <property type="match status" value="1"/>
</dbReference>
<dbReference type="KEGG" id="pbf:CFX0092_A0427"/>
<gene>
    <name evidence="2" type="ORF">CFX0092_A0427</name>
</gene>
<dbReference type="PANTHER" id="PTHR46331">
    <property type="entry name" value="VALACYCLOVIR HYDROLASE"/>
    <property type="match status" value="1"/>
</dbReference>
<dbReference type="Gene3D" id="3.40.50.1820">
    <property type="entry name" value="alpha/beta hydrolase"/>
    <property type="match status" value="1"/>
</dbReference>